<dbReference type="Proteomes" id="UP000298127">
    <property type="component" value="Unassembled WGS sequence"/>
</dbReference>
<dbReference type="RefSeq" id="WP_135120195.1">
    <property type="nucleotide sequence ID" value="NZ_SPQZ01000003.1"/>
</dbReference>
<dbReference type="InterPro" id="IPR013154">
    <property type="entry name" value="ADH-like_N"/>
</dbReference>
<dbReference type="InterPro" id="IPR036291">
    <property type="entry name" value="NAD(P)-bd_dom_sf"/>
</dbReference>
<name>A0A4Y9R0A7_9MICO</name>
<dbReference type="AlphaFoldDB" id="A0A4Y9R0A7"/>
<dbReference type="InterPro" id="IPR011032">
    <property type="entry name" value="GroES-like_sf"/>
</dbReference>
<dbReference type="PROSITE" id="PS01162">
    <property type="entry name" value="QOR_ZETA_CRYSTAL"/>
    <property type="match status" value="1"/>
</dbReference>
<dbReference type="SUPFAM" id="SSF51735">
    <property type="entry name" value="NAD(P)-binding Rossmann-fold domains"/>
    <property type="match status" value="1"/>
</dbReference>
<dbReference type="InterPro" id="IPR002364">
    <property type="entry name" value="Quin_OxRdtase/zeta-crystal_CS"/>
</dbReference>
<keyword evidence="3" id="KW-1185">Reference proteome</keyword>
<dbReference type="SMART" id="SM00829">
    <property type="entry name" value="PKS_ER"/>
    <property type="match status" value="1"/>
</dbReference>
<dbReference type="Gene3D" id="3.40.50.720">
    <property type="entry name" value="NAD(P)-binding Rossmann-like Domain"/>
    <property type="match status" value="1"/>
</dbReference>
<dbReference type="PANTHER" id="PTHR11695">
    <property type="entry name" value="ALCOHOL DEHYDROGENASE RELATED"/>
    <property type="match status" value="1"/>
</dbReference>
<dbReference type="SUPFAM" id="SSF50129">
    <property type="entry name" value="GroES-like"/>
    <property type="match status" value="1"/>
</dbReference>
<accession>A0A4Y9R0A7</accession>
<evidence type="ECO:0000313" key="3">
    <source>
        <dbReference type="Proteomes" id="UP000298127"/>
    </source>
</evidence>
<dbReference type="GO" id="GO:0008270">
    <property type="term" value="F:zinc ion binding"/>
    <property type="evidence" value="ECO:0007669"/>
    <property type="project" value="InterPro"/>
</dbReference>
<protein>
    <submittedName>
        <fullName evidence="2">NAD(P)-dependent alcohol dehydrogenase</fullName>
    </submittedName>
</protein>
<dbReference type="PANTHER" id="PTHR11695:SF648">
    <property type="entry name" value="ZINC-BINDING OXIDOREDUCTASE"/>
    <property type="match status" value="1"/>
</dbReference>
<organism evidence="2 3">
    <name type="scientific">Orlajensenia leifsoniae</name>
    <dbReference type="NCBI Taxonomy" id="2561933"/>
    <lineage>
        <taxon>Bacteria</taxon>
        <taxon>Bacillati</taxon>
        <taxon>Actinomycetota</taxon>
        <taxon>Actinomycetes</taxon>
        <taxon>Micrococcales</taxon>
        <taxon>Microbacteriaceae</taxon>
        <taxon>Orlajensenia</taxon>
    </lineage>
</organism>
<dbReference type="GO" id="GO:0016491">
    <property type="term" value="F:oxidoreductase activity"/>
    <property type="evidence" value="ECO:0007669"/>
    <property type="project" value="InterPro"/>
</dbReference>
<comment type="caution">
    <text evidence="2">The sequence shown here is derived from an EMBL/GenBank/DDBJ whole genome shotgun (WGS) entry which is preliminary data.</text>
</comment>
<dbReference type="Gene3D" id="3.90.180.10">
    <property type="entry name" value="Medium-chain alcohol dehydrogenases, catalytic domain"/>
    <property type="match status" value="1"/>
</dbReference>
<evidence type="ECO:0000313" key="2">
    <source>
        <dbReference type="EMBL" id="TFV98194.1"/>
    </source>
</evidence>
<dbReference type="CDD" id="cd08267">
    <property type="entry name" value="MDR1"/>
    <property type="match status" value="1"/>
</dbReference>
<feature type="domain" description="Enoyl reductase (ER)" evidence="1">
    <location>
        <begin position="10"/>
        <end position="322"/>
    </location>
</feature>
<dbReference type="EMBL" id="SPQZ01000003">
    <property type="protein sequence ID" value="TFV98194.1"/>
    <property type="molecule type" value="Genomic_DNA"/>
</dbReference>
<dbReference type="Pfam" id="PF08240">
    <property type="entry name" value="ADH_N"/>
    <property type="match status" value="1"/>
</dbReference>
<proteinExistence type="predicted"/>
<gene>
    <name evidence="2" type="ORF">E4M00_09220</name>
</gene>
<dbReference type="InterPro" id="IPR050700">
    <property type="entry name" value="YIM1/Zinc_Alcohol_DH_Fams"/>
</dbReference>
<evidence type="ECO:0000259" key="1">
    <source>
        <dbReference type="SMART" id="SM00829"/>
    </source>
</evidence>
<dbReference type="InterPro" id="IPR020843">
    <property type="entry name" value="ER"/>
</dbReference>
<sequence>MRAVVQKGYGSPAAVLRIAEVDRPRDPVDDEVVIRVHAASVNFGDWAFVTGVPGMIRLAAGMRTPRAAVRGRDVAGTVEHVGPRVSRFRPGDEIFGEIVTGSYAEYATTPESTISLKPRTLTFAQAAALPIAAGTALQGIRDSGGVTPGQSVLVNGASGGVGTYAVQVAKMLGAEVTGVCSSRNLDQLRTLGADHVIDYAVDDFTRGPGRYDVILDLAGSHRLRALRRVLTPRGTLVLSTGQGGRWVGPLQAMAAAGLMSPFVSQRLRVLAAKTTPERLDDVAALADAGKLTPVIERSYTLDEVPEALRHFGEDHARGKLVISIH</sequence>
<reference evidence="2 3" key="1">
    <citation type="journal article" date="2018" name="J. Microbiol.">
        <title>Leifsonia flava sp. nov., a novel actinobacterium isolated from the rhizosphere of Aquilegia viridiflora.</title>
        <authorList>
            <person name="Cai Y."/>
            <person name="Tao W.Z."/>
            <person name="Ma Y.J."/>
            <person name="Cheng J."/>
            <person name="Zhang M.Y."/>
            <person name="Zhang Y.X."/>
        </authorList>
    </citation>
    <scope>NUCLEOTIDE SEQUENCE [LARGE SCALE GENOMIC DNA]</scope>
    <source>
        <strain evidence="2 3">SYP-B2174</strain>
    </source>
</reference>
<dbReference type="Pfam" id="PF13602">
    <property type="entry name" value="ADH_zinc_N_2"/>
    <property type="match status" value="1"/>
</dbReference>